<keyword evidence="3" id="KW-1185">Reference proteome</keyword>
<reference evidence="2 3" key="1">
    <citation type="journal article" date="2012" name="J. Bacteriol.">
        <title>Genome sequence of the bacterium Streptomyces davawensis JCM 4913 and heterologous production of the unique antibiotic roseoflavin.</title>
        <authorList>
            <person name="Jankowitsch F."/>
            <person name="Schwarz J."/>
            <person name="Ruckert C."/>
            <person name="Gust B."/>
            <person name="Szczepanowski R."/>
            <person name="Blom J."/>
            <person name="Pelzer S."/>
            <person name="Kalinowski J."/>
            <person name="Mack M."/>
        </authorList>
    </citation>
    <scope>NUCLEOTIDE SEQUENCE [LARGE SCALE GENOMIC DNA]</scope>
    <source>
        <strain evidence="3">DSM 101723 / JCM 4913 / KCC S-0913 / 768</strain>
    </source>
</reference>
<feature type="region of interest" description="Disordered" evidence="1">
    <location>
        <begin position="1"/>
        <end position="22"/>
    </location>
</feature>
<evidence type="ECO:0000313" key="2">
    <source>
        <dbReference type="EMBL" id="CCK26635.1"/>
    </source>
</evidence>
<name>K4R0K1_STRDJ</name>
<evidence type="ECO:0000256" key="1">
    <source>
        <dbReference type="SAM" id="MobiDB-lite"/>
    </source>
</evidence>
<sequence length="34" mass="3287">MGGFAAGVLNRPASVSGDDASVPGVSSVKRNAVL</sequence>
<dbReference type="HOGENOM" id="CLU_3376262_0_0_11"/>
<dbReference type="EMBL" id="HE971709">
    <property type="protein sequence ID" value="CCK26635.1"/>
    <property type="molecule type" value="Genomic_DNA"/>
</dbReference>
<dbReference type="AlphaFoldDB" id="K4R0K1"/>
<accession>K4R0K1</accession>
<protein>
    <submittedName>
        <fullName evidence="2">Uncharacterized protein</fullName>
    </submittedName>
</protein>
<organism evidence="2 3">
    <name type="scientific">Streptomyces davaonensis (strain DSM 101723 / JCM 4913 / KCC S-0913 / 768)</name>
    <dbReference type="NCBI Taxonomy" id="1214101"/>
    <lineage>
        <taxon>Bacteria</taxon>
        <taxon>Bacillati</taxon>
        <taxon>Actinomycetota</taxon>
        <taxon>Actinomycetes</taxon>
        <taxon>Kitasatosporales</taxon>
        <taxon>Streptomycetaceae</taxon>
        <taxon>Streptomyces</taxon>
    </lineage>
</organism>
<dbReference type="KEGG" id="sdv:BN159_2256"/>
<gene>
    <name evidence="2" type="ORF">BN159_2256</name>
</gene>
<proteinExistence type="predicted"/>
<dbReference type="Proteomes" id="UP000008043">
    <property type="component" value="Chromosome"/>
</dbReference>
<evidence type="ECO:0000313" key="3">
    <source>
        <dbReference type="Proteomes" id="UP000008043"/>
    </source>
</evidence>